<dbReference type="InterPro" id="IPR045584">
    <property type="entry name" value="Pilin-like"/>
</dbReference>
<dbReference type="AlphaFoldDB" id="A0A1G6S999"/>
<protein>
    <recommendedName>
        <fullName evidence="2">Type II secretion system protein H</fullName>
    </recommendedName>
    <alternativeName>
        <fullName evidence="9">General secretion pathway protein H</fullName>
    </alternativeName>
</protein>
<keyword evidence="5" id="KW-0997">Cell inner membrane</keyword>
<keyword evidence="7 10" id="KW-1133">Transmembrane helix</keyword>
<dbReference type="InterPro" id="IPR049875">
    <property type="entry name" value="TypeII_GspH"/>
</dbReference>
<accession>A0A1G6S999</accession>
<dbReference type="NCBIfam" id="TIGR01708">
    <property type="entry name" value="typeII_sec_gspH"/>
    <property type="match status" value="1"/>
</dbReference>
<dbReference type="GO" id="GO:0005886">
    <property type="term" value="C:plasma membrane"/>
    <property type="evidence" value="ECO:0007669"/>
    <property type="project" value="UniProtKB-SubCell"/>
</dbReference>
<name>A0A1G6S999_9GAMM</name>
<evidence type="ECO:0000256" key="1">
    <source>
        <dbReference type="ARBA" id="ARBA00004377"/>
    </source>
</evidence>
<evidence type="ECO:0000256" key="2">
    <source>
        <dbReference type="ARBA" id="ARBA00021549"/>
    </source>
</evidence>
<keyword evidence="6 10" id="KW-0812">Transmembrane</keyword>
<keyword evidence="4" id="KW-0488">Methylation</keyword>
<keyword evidence="3" id="KW-1003">Cell membrane</keyword>
<feature type="transmembrane region" description="Helical" evidence="10">
    <location>
        <begin position="21"/>
        <end position="43"/>
    </location>
</feature>
<dbReference type="OrthoDB" id="5730913at2"/>
<dbReference type="InterPro" id="IPR012902">
    <property type="entry name" value="N_methyl_site"/>
</dbReference>
<dbReference type="Gene3D" id="3.55.40.10">
    <property type="entry name" value="minor pseudopilin epsh domain"/>
    <property type="match status" value="1"/>
</dbReference>
<evidence type="ECO:0000313" key="11">
    <source>
        <dbReference type="EMBL" id="SDD12725.1"/>
    </source>
</evidence>
<evidence type="ECO:0000313" key="12">
    <source>
        <dbReference type="Proteomes" id="UP000199603"/>
    </source>
</evidence>
<evidence type="ECO:0000256" key="6">
    <source>
        <dbReference type="ARBA" id="ARBA00022692"/>
    </source>
</evidence>
<organism evidence="11 12">
    <name type="scientific">Aquimonas voraii</name>
    <dbReference type="NCBI Taxonomy" id="265719"/>
    <lineage>
        <taxon>Bacteria</taxon>
        <taxon>Pseudomonadati</taxon>
        <taxon>Pseudomonadota</taxon>
        <taxon>Gammaproteobacteria</taxon>
        <taxon>Lysobacterales</taxon>
        <taxon>Lysobacteraceae</taxon>
        <taxon>Aquimonas</taxon>
    </lineage>
</organism>
<dbReference type="NCBIfam" id="TIGR02532">
    <property type="entry name" value="IV_pilin_GFxxxE"/>
    <property type="match status" value="1"/>
</dbReference>
<keyword evidence="8 10" id="KW-0472">Membrane</keyword>
<dbReference type="STRING" id="265719.SAMN04488509_101351"/>
<evidence type="ECO:0000256" key="3">
    <source>
        <dbReference type="ARBA" id="ARBA00022475"/>
    </source>
</evidence>
<dbReference type="GO" id="GO:0015627">
    <property type="term" value="C:type II protein secretion system complex"/>
    <property type="evidence" value="ECO:0007669"/>
    <property type="project" value="InterPro"/>
</dbReference>
<evidence type="ECO:0000256" key="9">
    <source>
        <dbReference type="ARBA" id="ARBA00030775"/>
    </source>
</evidence>
<proteinExistence type="predicted"/>
<dbReference type="RefSeq" id="WP_091238049.1">
    <property type="nucleotide sequence ID" value="NZ_FNAG01000001.1"/>
</dbReference>
<keyword evidence="12" id="KW-1185">Reference proteome</keyword>
<sequence>MARTSLPRSFARVVRARGFSLIEVLVVVVILGVVVGSVALSVGGGASRELEAQATRLQALLRLGCEQSELTGRDLGVFLSRRRIEFAWRGPDRWYPLTDAPREPLRPRQLDEGIEWSLERDGERLGLLADPPADPQLLCLASGELSPFRIELSRADVPERWRLEGRPDGQVLRERGDG</sequence>
<dbReference type="GO" id="GO:0015628">
    <property type="term" value="P:protein secretion by the type II secretion system"/>
    <property type="evidence" value="ECO:0007669"/>
    <property type="project" value="InterPro"/>
</dbReference>
<evidence type="ECO:0000256" key="4">
    <source>
        <dbReference type="ARBA" id="ARBA00022481"/>
    </source>
</evidence>
<dbReference type="Pfam" id="PF07963">
    <property type="entry name" value="N_methyl"/>
    <property type="match status" value="1"/>
</dbReference>
<reference evidence="11 12" key="1">
    <citation type="submission" date="2016-10" db="EMBL/GenBank/DDBJ databases">
        <authorList>
            <person name="de Groot N.N."/>
        </authorList>
    </citation>
    <scope>NUCLEOTIDE SEQUENCE [LARGE SCALE GENOMIC DNA]</scope>
    <source>
        <strain evidence="11 12">DSM 16957</strain>
    </source>
</reference>
<dbReference type="PROSITE" id="PS00409">
    <property type="entry name" value="PROKAR_NTER_METHYL"/>
    <property type="match status" value="1"/>
</dbReference>
<dbReference type="Proteomes" id="UP000199603">
    <property type="component" value="Unassembled WGS sequence"/>
</dbReference>
<evidence type="ECO:0000256" key="7">
    <source>
        <dbReference type="ARBA" id="ARBA00022989"/>
    </source>
</evidence>
<gene>
    <name evidence="11" type="ORF">SAMN04488509_101351</name>
</gene>
<dbReference type="PRINTS" id="PR00885">
    <property type="entry name" value="BCTERIALGSPH"/>
</dbReference>
<dbReference type="SUPFAM" id="SSF54523">
    <property type="entry name" value="Pili subunits"/>
    <property type="match status" value="1"/>
</dbReference>
<dbReference type="EMBL" id="FNAG01000001">
    <property type="protein sequence ID" value="SDD12725.1"/>
    <property type="molecule type" value="Genomic_DNA"/>
</dbReference>
<comment type="subcellular location">
    <subcellularLocation>
        <location evidence="1">Cell inner membrane</location>
        <topology evidence="1">Single-pass membrane protein</topology>
    </subcellularLocation>
</comment>
<evidence type="ECO:0000256" key="10">
    <source>
        <dbReference type="SAM" id="Phobius"/>
    </source>
</evidence>
<dbReference type="InterPro" id="IPR002416">
    <property type="entry name" value="T2SS_protein-GspH"/>
</dbReference>
<evidence type="ECO:0000256" key="8">
    <source>
        <dbReference type="ARBA" id="ARBA00023136"/>
    </source>
</evidence>
<evidence type="ECO:0000256" key="5">
    <source>
        <dbReference type="ARBA" id="ARBA00022519"/>
    </source>
</evidence>